<feature type="compositionally biased region" description="Acidic residues" evidence="14">
    <location>
        <begin position="503"/>
        <end position="512"/>
    </location>
</feature>
<feature type="region of interest" description="Disordered" evidence="14">
    <location>
        <begin position="439"/>
        <end position="512"/>
    </location>
</feature>
<keyword evidence="9 11" id="KW-0131">Cell cycle</keyword>
<feature type="region of interest" description="Disordered" evidence="14">
    <location>
        <begin position="1"/>
        <end position="29"/>
    </location>
</feature>
<comment type="function">
    <text evidence="11">Involved in protein export. Acts as a chaperone by maintaining the newly synthesized protein in an open conformation. Functions as a peptidyl-prolyl cis-trans isomerase.</text>
</comment>
<evidence type="ECO:0000256" key="4">
    <source>
        <dbReference type="ARBA" id="ARBA00016902"/>
    </source>
</evidence>
<dbReference type="OrthoDB" id="9767721at2"/>
<dbReference type="AlphaFoldDB" id="A0A2I1P9J2"/>
<dbReference type="Pfam" id="PF05698">
    <property type="entry name" value="Trigger_C"/>
    <property type="match status" value="1"/>
</dbReference>
<dbReference type="PANTHER" id="PTHR30560">
    <property type="entry name" value="TRIGGER FACTOR CHAPERONE AND PEPTIDYL-PROLYL CIS/TRANS ISOMERASE"/>
    <property type="match status" value="1"/>
</dbReference>
<dbReference type="GO" id="GO:0044183">
    <property type="term" value="F:protein folding chaperone"/>
    <property type="evidence" value="ECO:0007669"/>
    <property type="project" value="TreeGrafter"/>
</dbReference>
<evidence type="ECO:0000256" key="6">
    <source>
        <dbReference type="ARBA" id="ARBA00023110"/>
    </source>
</evidence>
<dbReference type="GO" id="GO:0015031">
    <property type="term" value="P:protein transport"/>
    <property type="evidence" value="ECO:0007669"/>
    <property type="project" value="UniProtKB-UniRule"/>
</dbReference>
<dbReference type="Gene3D" id="1.10.3120.10">
    <property type="entry name" value="Trigger factor, C-terminal domain"/>
    <property type="match status" value="1"/>
</dbReference>
<keyword evidence="8 11" id="KW-0413">Isomerase</keyword>
<gene>
    <name evidence="11" type="primary">tig</name>
    <name evidence="16" type="ORF">CYJ76_08330</name>
</gene>
<evidence type="ECO:0000256" key="11">
    <source>
        <dbReference type="HAMAP-Rule" id="MF_00303"/>
    </source>
</evidence>
<dbReference type="EMBL" id="PKIZ01000015">
    <property type="protein sequence ID" value="PKZ41290.1"/>
    <property type="molecule type" value="Genomic_DNA"/>
</dbReference>
<dbReference type="InterPro" id="IPR008880">
    <property type="entry name" value="Trigger_fac_C"/>
</dbReference>
<dbReference type="Pfam" id="PF00254">
    <property type="entry name" value="FKBP_C"/>
    <property type="match status" value="1"/>
</dbReference>
<protein>
    <recommendedName>
        <fullName evidence="4 11">Trigger factor</fullName>
        <shortName evidence="11">TF</shortName>
        <ecNumber evidence="3 11">5.2.1.8</ecNumber>
    </recommendedName>
    <alternativeName>
        <fullName evidence="10 11">PPIase</fullName>
    </alternativeName>
</protein>
<dbReference type="GO" id="GO:0005737">
    <property type="term" value="C:cytoplasm"/>
    <property type="evidence" value="ECO:0007669"/>
    <property type="project" value="UniProtKB-SubCell"/>
</dbReference>
<evidence type="ECO:0000256" key="9">
    <source>
        <dbReference type="ARBA" id="ARBA00023306"/>
    </source>
</evidence>
<dbReference type="InterPro" id="IPR027304">
    <property type="entry name" value="Trigger_fact/SurA_dom_sf"/>
</dbReference>
<keyword evidence="6 11" id="KW-0697">Rotamase</keyword>
<name>A0A2I1P9J2_9MICO</name>
<dbReference type="SUPFAM" id="SSF54534">
    <property type="entry name" value="FKBP-like"/>
    <property type="match status" value="1"/>
</dbReference>
<keyword evidence="5 11" id="KW-0132">Cell division</keyword>
<dbReference type="InterPro" id="IPR005215">
    <property type="entry name" value="Trig_fac"/>
</dbReference>
<dbReference type="SUPFAM" id="SSF102735">
    <property type="entry name" value="Trigger factor ribosome-binding domain"/>
    <property type="match status" value="1"/>
</dbReference>
<dbReference type="InterPro" id="IPR046357">
    <property type="entry name" value="PPIase_dom_sf"/>
</dbReference>
<proteinExistence type="inferred from homology"/>
<evidence type="ECO:0000256" key="13">
    <source>
        <dbReference type="RuleBase" id="RU003914"/>
    </source>
</evidence>
<accession>A0A2I1P9J2</accession>
<dbReference type="EC" id="5.2.1.8" evidence="3 11"/>
<evidence type="ECO:0000313" key="16">
    <source>
        <dbReference type="EMBL" id="PKZ41290.1"/>
    </source>
</evidence>
<comment type="domain">
    <text evidence="11">Consists of 3 domains; the N-terminus binds the ribosome, the middle domain has PPIase activity, while the C-terminus has intrinsic chaperone activity on its own.</text>
</comment>
<reference evidence="16 17" key="1">
    <citation type="submission" date="2017-12" db="EMBL/GenBank/DDBJ databases">
        <title>Phylogenetic diversity of female urinary microbiome.</title>
        <authorList>
            <person name="Thomas-White K."/>
            <person name="Wolfe A.J."/>
        </authorList>
    </citation>
    <scope>NUCLEOTIDE SEQUENCE [LARGE SCALE GENOMIC DNA]</scope>
    <source>
        <strain evidence="16 17">UMB1298</strain>
    </source>
</reference>
<dbReference type="Proteomes" id="UP000234206">
    <property type="component" value="Unassembled WGS sequence"/>
</dbReference>
<dbReference type="NCBIfam" id="TIGR00115">
    <property type="entry name" value="tig"/>
    <property type="match status" value="1"/>
</dbReference>
<keyword evidence="7 11" id="KW-0143">Chaperone</keyword>
<evidence type="ECO:0000256" key="3">
    <source>
        <dbReference type="ARBA" id="ARBA00013194"/>
    </source>
</evidence>
<dbReference type="InterPro" id="IPR037041">
    <property type="entry name" value="Trigger_fac_C_sf"/>
</dbReference>
<evidence type="ECO:0000259" key="15">
    <source>
        <dbReference type="PROSITE" id="PS50059"/>
    </source>
</evidence>
<sequence length="512" mass="55442">MAWRHGVVAGRRGRSRPHPPEPTETSDVKSAVENLDPTRVKVAVEVPHEELKPALDEAYKTIAGQVQIPGFRKGKVPARIIDQRFGRGAVVQEAVNAQLPELYARAITENDLQPIGEPQLELTDVPVADGDPLKFTVEVDVRPAIELPDTAGMRVEVAAAEVSEEDVQKRMDDLRERFGTLKGVDRAVATDDHVSMDLRAEIDGDEIDSVEGVSYQVGQGTMIDGLDEALVGMSAGESKTFTAPLAGGDRQGEDSQVTVTVQSVKERELPEVDDEFAQLASPFDTVEELKADLCKQAERNATFQQGIEARDKILEQLLGQLEIPVPAAIVEAEVNSHLEGEGRQDDADHRAEVTKSTEDALRAQFLMDALVERDEVEVEQNELLEYLMMSAQSSGMDPNQFIGMLDQQGQIGAVVEEVRRRKALAAVLETAEIVDTNGKSVDLGALEDDAEGEGDEATEGEGDEATEGEEAAEKPAAKKAPAKKATTTRKAPAKKAAEKADEAPAEETSEEK</sequence>
<dbReference type="InterPro" id="IPR036611">
    <property type="entry name" value="Trigger_fac_ribosome-bd_sf"/>
</dbReference>
<evidence type="ECO:0000256" key="12">
    <source>
        <dbReference type="PROSITE-ProRule" id="PRU00277"/>
    </source>
</evidence>
<evidence type="ECO:0000313" key="17">
    <source>
        <dbReference type="Proteomes" id="UP000234206"/>
    </source>
</evidence>
<comment type="catalytic activity">
    <reaction evidence="1 11 12">
        <text>[protein]-peptidylproline (omega=180) = [protein]-peptidylproline (omega=0)</text>
        <dbReference type="Rhea" id="RHEA:16237"/>
        <dbReference type="Rhea" id="RHEA-COMP:10747"/>
        <dbReference type="Rhea" id="RHEA-COMP:10748"/>
        <dbReference type="ChEBI" id="CHEBI:83833"/>
        <dbReference type="ChEBI" id="CHEBI:83834"/>
        <dbReference type="EC" id="5.2.1.8"/>
    </reaction>
</comment>
<dbReference type="Gene3D" id="3.30.70.1050">
    <property type="entry name" value="Trigger factor ribosome-binding domain"/>
    <property type="match status" value="1"/>
</dbReference>
<dbReference type="InterPro" id="IPR001179">
    <property type="entry name" value="PPIase_FKBP_dom"/>
</dbReference>
<dbReference type="GO" id="GO:0043022">
    <property type="term" value="F:ribosome binding"/>
    <property type="evidence" value="ECO:0007669"/>
    <property type="project" value="TreeGrafter"/>
</dbReference>
<dbReference type="HAMAP" id="MF_00303">
    <property type="entry name" value="Trigger_factor_Tig"/>
    <property type="match status" value="1"/>
</dbReference>
<evidence type="ECO:0000256" key="14">
    <source>
        <dbReference type="SAM" id="MobiDB-lite"/>
    </source>
</evidence>
<evidence type="ECO:0000256" key="7">
    <source>
        <dbReference type="ARBA" id="ARBA00023186"/>
    </source>
</evidence>
<dbReference type="InterPro" id="IPR008881">
    <property type="entry name" value="Trigger_fac_ribosome-bd_bac"/>
</dbReference>
<dbReference type="GO" id="GO:0051301">
    <property type="term" value="P:cell division"/>
    <property type="evidence" value="ECO:0007669"/>
    <property type="project" value="UniProtKB-KW"/>
</dbReference>
<evidence type="ECO:0000256" key="2">
    <source>
        <dbReference type="ARBA" id="ARBA00005464"/>
    </source>
</evidence>
<feature type="compositionally biased region" description="Acidic residues" evidence="14">
    <location>
        <begin position="445"/>
        <end position="470"/>
    </location>
</feature>
<comment type="subcellular location">
    <subcellularLocation>
        <location evidence="11">Cytoplasm</location>
    </subcellularLocation>
    <text evidence="11">About half TF is bound to the ribosome near the polypeptide exit tunnel while the other half is free in the cytoplasm.</text>
</comment>
<keyword evidence="11" id="KW-0963">Cytoplasm</keyword>
<dbReference type="Gene3D" id="3.10.50.40">
    <property type="match status" value="1"/>
</dbReference>
<evidence type="ECO:0000256" key="10">
    <source>
        <dbReference type="ARBA" id="ARBA00029986"/>
    </source>
</evidence>
<organism evidence="16 17">
    <name type="scientific">Kytococcus schroeteri</name>
    <dbReference type="NCBI Taxonomy" id="138300"/>
    <lineage>
        <taxon>Bacteria</taxon>
        <taxon>Bacillati</taxon>
        <taxon>Actinomycetota</taxon>
        <taxon>Actinomycetes</taxon>
        <taxon>Micrococcales</taxon>
        <taxon>Kytococcaceae</taxon>
        <taxon>Kytococcus</taxon>
    </lineage>
</organism>
<keyword evidence="17" id="KW-1185">Reference proteome</keyword>
<dbReference type="GO" id="GO:0043335">
    <property type="term" value="P:protein unfolding"/>
    <property type="evidence" value="ECO:0007669"/>
    <property type="project" value="TreeGrafter"/>
</dbReference>
<dbReference type="GO" id="GO:0051083">
    <property type="term" value="P:'de novo' cotranslational protein folding"/>
    <property type="evidence" value="ECO:0007669"/>
    <property type="project" value="TreeGrafter"/>
</dbReference>
<feature type="domain" description="PPIase FKBP-type" evidence="15">
    <location>
        <begin position="191"/>
        <end position="244"/>
    </location>
</feature>
<evidence type="ECO:0000256" key="1">
    <source>
        <dbReference type="ARBA" id="ARBA00000971"/>
    </source>
</evidence>
<comment type="similarity">
    <text evidence="2 11 13">Belongs to the FKBP-type PPIase family. Tig subfamily.</text>
</comment>
<comment type="caution">
    <text evidence="16">The sequence shown here is derived from an EMBL/GenBank/DDBJ whole genome shotgun (WGS) entry which is preliminary data.</text>
</comment>
<evidence type="ECO:0000256" key="5">
    <source>
        <dbReference type="ARBA" id="ARBA00022618"/>
    </source>
</evidence>
<dbReference type="PROSITE" id="PS50059">
    <property type="entry name" value="FKBP_PPIASE"/>
    <property type="match status" value="1"/>
</dbReference>
<dbReference type="Pfam" id="PF05697">
    <property type="entry name" value="Trigger_N"/>
    <property type="match status" value="1"/>
</dbReference>
<evidence type="ECO:0000256" key="8">
    <source>
        <dbReference type="ARBA" id="ARBA00023235"/>
    </source>
</evidence>
<dbReference type="GO" id="GO:0003755">
    <property type="term" value="F:peptidyl-prolyl cis-trans isomerase activity"/>
    <property type="evidence" value="ECO:0007669"/>
    <property type="project" value="UniProtKB-UniRule"/>
</dbReference>
<dbReference type="PANTHER" id="PTHR30560:SF3">
    <property type="entry name" value="TRIGGER FACTOR-LIKE PROTEIN TIG, CHLOROPLASTIC"/>
    <property type="match status" value="1"/>
</dbReference>
<dbReference type="SUPFAM" id="SSF109998">
    <property type="entry name" value="Triger factor/SurA peptide-binding domain-like"/>
    <property type="match status" value="1"/>
</dbReference>